<feature type="region of interest" description="Disordered" evidence="2">
    <location>
        <begin position="1"/>
        <end position="31"/>
    </location>
</feature>
<proteinExistence type="inferred from homology"/>
<dbReference type="SUPFAM" id="SSF56266">
    <property type="entry name" value="DmpA/ArgJ-like"/>
    <property type="match status" value="1"/>
</dbReference>
<evidence type="ECO:0000313" key="4">
    <source>
        <dbReference type="Proteomes" id="UP000194360"/>
    </source>
</evidence>
<gene>
    <name evidence="3" type="ORF">BG845_00230</name>
</gene>
<accession>A0A1Y2NAB8</accession>
<comment type="caution">
    <text evidence="3">The sequence shown here is derived from an EMBL/GenBank/DDBJ whole genome shotgun (WGS) entry which is preliminary data.</text>
</comment>
<dbReference type="InterPro" id="IPR016117">
    <property type="entry name" value="ArgJ-like_dom_sf"/>
</dbReference>
<dbReference type="CDD" id="cd02252">
    <property type="entry name" value="nylC_like"/>
    <property type="match status" value="1"/>
</dbReference>
<dbReference type="PANTHER" id="PTHR36512">
    <property type="entry name" value="D-AMINOPEPTIDASE"/>
    <property type="match status" value="1"/>
</dbReference>
<evidence type="ECO:0000256" key="2">
    <source>
        <dbReference type="SAM" id="MobiDB-lite"/>
    </source>
</evidence>
<evidence type="ECO:0000313" key="3">
    <source>
        <dbReference type="EMBL" id="OSY44109.1"/>
    </source>
</evidence>
<dbReference type="Proteomes" id="UP000194360">
    <property type="component" value="Unassembled WGS sequence"/>
</dbReference>
<comment type="similarity">
    <text evidence="1">Belongs to the peptidase S58 family.</text>
</comment>
<dbReference type="RefSeq" id="WP_085910567.1">
    <property type="nucleotide sequence ID" value="NZ_AP018920.1"/>
</dbReference>
<reference evidence="3 4" key="1">
    <citation type="submission" date="2016-09" db="EMBL/GenBank/DDBJ databases">
        <title>Pseudonocardia autotrophica DSM535, a candidate organism with high potential of specific P450 cytochromes.</title>
        <authorList>
            <person name="Grumaz C."/>
            <person name="Vainshtein Y."/>
            <person name="Kirstahler P."/>
            <person name="Sohn K."/>
        </authorList>
    </citation>
    <scope>NUCLEOTIDE SEQUENCE [LARGE SCALE GENOMIC DNA]</scope>
    <source>
        <strain evidence="3 4">DSM 535</strain>
    </source>
</reference>
<dbReference type="EMBL" id="MIGB01000001">
    <property type="protein sequence ID" value="OSY44109.1"/>
    <property type="molecule type" value="Genomic_DNA"/>
</dbReference>
<dbReference type="PANTHER" id="PTHR36512:SF3">
    <property type="entry name" value="BLR5678 PROTEIN"/>
    <property type="match status" value="1"/>
</dbReference>
<name>A0A1Y2NAB8_PSEAH</name>
<dbReference type="OrthoDB" id="9808347at2"/>
<organism evidence="3 4">
    <name type="scientific">Pseudonocardia autotrophica</name>
    <name type="common">Amycolata autotrophica</name>
    <name type="synonym">Nocardia autotrophica</name>
    <dbReference type="NCBI Taxonomy" id="2074"/>
    <lineage>
        <taxon>Bacteria</taxon>
        <taxon>Bacillati</taxon>
        <taxon>Actinomycetota</taxon>
        <taxon>Actinomycetes</taxon>
        <taxon>Pseudonocardiales</taxon>
        <taxon>Pseudonocardiaceae</taxon>
        <taxon>Pseudonocardia</taxon>
    </lineage>
</organism>
<protein>
    <submittedName>
        <fullName evidence="3">Peptidase family S58</fullName>
    </submittedName>
</protein>
<evidence type="ECO:0000256" key="1">
    <source>
        <dbReference type="ARBA" id="ARBA00007068"/>
    </source>
</evidence>
<dbReference type="Pfam" id="PF03576">
    <property type="entry name" value="Peptidase_S58"/>
    <property type="match status" value="1"/>
</dbReference>
<sequence>MRPGEHNGLTDVTGLRVGHAGLTGPGARSGSTVVLAPPGGAVAGADVRGAAPGTRETDLLAPTASVQRVHAVTLSGGSAYGLDAASGVMGRLERDGEGFAVPGALVPIVPAAVVFDLGRGGDPGARPTARTGAAAYDAARHGPVPQGSVGAGTGAVSGGLRGGIGTASAVLGTGATVAALVVLNSAGSGVDPRTGELLGARWGLPGEFPADLPSPAALARIAELYAGHAPSPGTATTLVVVATDATLDKAGCTRLATMAHDGLARAIHPVHTIRDGDCAFGLATGTGPVPDPDATYLIQAVAADVTARAVAHALLAAAAAPDRPSYASLLATGP</sequence>
<dbReference type="GO" id="GO:0004177">
    <property type="term" value="F:aminopeptidase activity"/>
    <property type="evidence" value="ECO:0007669"/>
    <property type="project" value="TreeGrafter"/>
</dbReference>
<dbReference type="InterPro" id="IPR005321">
    <property type="entry name" value="Peptidase_S58_DmpA"/>
</dbReference>
<dbReference type="STRING" id="2074.BG845_00230"/>
<keyword evidence="4" id="KW-1185">Reference proteome</keyword>
<dbReference type="Gene3D" id="3.60.70.12">
    <property type="entry name" value="L-amino peptidase D-ALA esterase/amidase"/>
    <property type="match status" value="1"/>
</dbReference>
<dbReference type="AlphaFoldDB" id="A0A1Y2NAB8"/>